<name>A0A1S7LM17_MAGMO</name>
<feature type="domain" description="Transketolase-like pyrimidine-binding" evidence="19">
    <location>
        <begin position="355"/>
        <end position="517"/>
    </location>
</feature>
<dbReference type="EMBL" id="LO017727">
    <property type="protein sequence ID" value="CRH07900.1"/>
    <property type="molecule type" value="Genomic_DNA"/>
</dbReference>
<dbReference type="InterPro" id="IPR005478">
    <property type="entry name" value="Transketolase_bac-like"/>
</dbReference>
<feature type="binding site" evidence="15">
    <location>
        <position position="189"/>
    </location>
    <ligand>
        <name>thiamine diphosphate</name>
        <dbReference type="ChEBI" id="CHEBI:58937"/>
    </ligand>
</feature>
<feature type="site" description="Important for catalytic activity" evidence="17">
    <location>
        <position position="29"/>
    </location>
</feature>
<dbReference type="Pfam" id="PF02779">
    <property type="entry name" value="Transket_pyr"/>
    <property type="match status" value="1"/>
</dbReference>
<feature type="binding site" evidence="16">
    <location>
        <position position="159"/>
    </location>
    <ligand>
        <name>Mg(2+)</name>
        <dbReference type="ChEBI" id="CHEBI:18420"/>
    </ligand>
</feature>
<comment type="cofactor">
    <cofactor evidence="1">
        <name>Ca(2+)</name>
        <dbReference type="ChEBI" id="CHEBI:29108"/>
    </cofactor>
</comment>
<protein>
    <recommendedName>
        <fullName evidence="5 12">Transketolase</fullName>
        <ecNumber evidence="5 12">2.2.1.1</ecNumber>
    </recommendedName>
</protein>
<dbReference type="GO" id="GO:0004802">
    <property type="term" value="F:transketolase activity"/>
    <property type="evidence" value="ECO:0007669"/>
    <property type="project" value="UniProtKB-UniRule"/>
</dbReference>
<comment type="subunit">
    <text evidence="4 18">Homodimer.</text>
</comment>
<feature type="binding site" evidence="14">
    <location>
        <position position="454"/>
    </location>
    <ligand>
        <name>substrate</name>
    </ligand>
</feature>
<evidence type="ECO:0000256" key="14">
    <source>
        <dbReference type="PIRSR" id="PIRSR605478-2"/>
    </source>
</evidence>
<dbReference type="Pfam" id="PF00456">
    <property type="entry name" value="Transketolase_N"/>
    <property type="match status" value="1"/>
</dbReference>
<comment type="similarity">
    <text evidence="3 18">Belongs to the transketolase family.</text>
</comment>
<dbReference type="NCBIfam" id="TIGR00232">
    <property type="entry name" value="tktlase_bact"/>
    <property type="match status" value="1"/>
</dbReference>
<dbReference type="InterPro" id="IPR029061">
    <property type="entry name" value="THDP-binding"/>
</dbReference>
<dbReference type="GO" id="GO:0046872">
    <property type="term" value="F:metal ion binding"/>
    <property type="evidence" value="ECO:0007669"/>
    <property type="project" value="UniProtKB-KW"/>
</dbReference>
<dbReference type="InterPro" id="IPR033247">
    <property type="entry name" value="Transketolase_fam"/>
</dbReference>
<comment type="function">
    <text evidence="18">Catalyzes the transfer of a two-carbon ketol group from a ketose donor to an aldose acceptor, via a covalent intermediate with the cofactor thiamine pyrophosphate.</text>
</comment>
<dbReference type="Gene3D" id="3.40.50.970">
    <property type="match status" value="2"/>
</dbReference>
<keyword evidence="7 16" id="KW-0479">Metal-binding</keyword>
<evidence type="ECO:0000256" key="6">
    <source>
        <dbReference type="ARBA" id="ARBA00022679"/>
    </source>
</evidence>
<evidence type="ECO:0000256" key="5">
    <source>
        <dbReference type="ARBA" id="ARBA00013152"/>
    </source>
</evidence>
<evidence type="ECO:0000256" key="16">
    <source>
        <dbReference type="PIRSR" id="PIRSR605478-4"/>
    </source>
</evidence>
<evidence type="ECO:0000256" key="9">
    <source>
        <dbReference type="ARBA" id="ARBA00022842"/>
    </source>
</evidence>
<dbReference type="CDD" id="cd07033">
    <property type="entry name" value="TPP_PYR_DXS_TK_like"/>
    <property type="match status" value="1"/>
</dbReference>
<evidence type="ECO:0000256" key="1">
    <source>
        <dbReference type="ARBA" id="ARBA00001913"/>
    </source>
</evidence>
<feature type="binding site" evidence="14">
    <location>
        <position position="462"/>
    </location>
    <ligand>
        <name>substrate</name>
    </ligand>
</feature>
<gene>
    <name evidence="20" type="primary">tkt</name>
    <name evidence="20" type="ORF">MAGMO_3771</name>
</gene>
<dbReference type="PANTHER" id="PTHR43522">
    <property type="entry name" value="TRANSKETOLASE"/>
    <property type="match status" value="1"/>
</dbReference>
<dbReference type="FunFam" id="3.40.50.920:FF:000003">
    <property type="entry name" value="Transketolase"/>
    <property type="match status" value="1"/>
</dbReference>
<comment type="cofactor">
    <cofactor evidence="15">
        <name>thiamine diphosphate</name>
        <dbReference type="ChEBI" id="CHEBI:58937"/>
    </cofactor>
    <text evidence="15">Binds 1 thiamine pyrophosphate per subunit. During the reaction, the substrate forms a covalent intermediate with the cofactor.</text>
</comment>
<dbReference type="CDD" id="cd02012">
    <property type="entry name" value="TPP_TK"/>
    <property type="match status" value="1"/>
</dbReference>
<feature type="binding site" evidence="15">
    <location>
        <position position="160"/>
    </location>
    <ligand>
        <name>thiamine diphosphate</name>
        <dbReference type="ChEBI" id="CHEBI:58937"/>
    </ligand>
</feature>
<keyword evidence="8 18" id="KW-0106">Calcium</keyword>
<feature type="binding site" evidence="15">
    <location>
        <position position="430"/>
    </location>
    <ligand>
        <name>thiamine diphosphate</name>
        <dbReference type="ChEBI" id="CHEBI:58937"/>
    </ligand>
</feature>
<dbReference type="InterPro" id="IPR009014">
    <property type="entry name" value="Transketo_C/PFOR_II"/>
</dbReference>
<evidence type="ECO:0000313" key="20">
    <source>
        <dbReference type="EMBL" id="CRH07900.1"/>
    </source>
</evidence>
<feature type="site" description="Important for catalytic activity" evidence="17">
    <location>
        <position position="264"/>
    </location>
</feature>
<dbReference type="GO" id="GO:0005829">
    <property type="term" value="C:cytosol"/>
    <property type="evidence" value="ECO:0007669"/>
    <property type="project" value="TreeGrafter"/>
</dbReference>
<evidence type="ECO:0000259" key="19">
    <source>
        <dbReference type="SMART" id="SM00861"/>
    </source>
</evidence>
<feature type="binding site" evidence="16">
    <location>
        <position position="189"/>
    </location>
    <ligand>
        <name>Mg(2+)</name>
        <dbReference type="ChEBI" id="CHEBI:18420"/>
    </ligand>
</feature>
<evidence type="ECO:0000256" key="13">
    <source>
        <dbReference type="PIRSR" id="PIRSR605478-1"/>
    </source>
</evidence>
<feature type="binding site" evidence="16">
    <location>
        <position position="191"/>
    </location>
    <ligand>
        <name>Mg(2+)</name>
        <dbReference type="ChEBI" id="CHEBI:18420"/>
    </ligand>
</feature>
<comment type="catalytic activity">
    <reaction evidence="11 18">
        <text>D-sedoheptulose 7-phosphate + D-glyceraldehyde 3-phosphate = aldehydo-D-ribose 5-phosphate + D-xylulose 5-phosphate</text>
        <dbReference type="Rhea" id="RHEA:10508"/>
        <dbReference type="ChEBI" id="CHEBI:57483"/>
        <dbReference type="ChEBI" id="CHEBI:57737"/>
        <dbReference type="ChEBI" id="CHEBI:58273"/>
        <dbReference type="ChEBI" id="CHEBI:59776"/>
        <dbReference type="EC" id="2.2.1.1"/>
    </reaction>
</comment>
<dbReference type="PROSITE" id="PS00801">
    <property type="entry name" value="TRANSKETOLASE_1"/>
    <property type="match status" value="1"/>
</dbReference>
<evidence type="ECO:0000256" key="3">
    <source>
        <dbReference type="ARBA" id="ARBA00007131"/>
    </source>
</evidence>
<evidence type="ECO:0000256" key="10">
    <source>
        <dbReference type="ARBA" id="ARBA00023052"/>
    </source>
</evidence>
<sequence length="654" mass="70447">MSFSDLDRLSVNTIRMLAVDAIAAANSGHPGLPLGAAPMAYVLWNRIMRHNPTNPQWVDRDRFILSAGHGSALLYSLLHLSGYDLSMDEVKRFRQLGSKTPGHPEYGHTAGVECTTGPLGQGLAMGVGMAMAERKLAQQTNRAEFHPLVDHFIYGIVGDGDLMEGISYEAASLAGHLCLGKLIYLYDDNSISIEGSTDITFTEDVTKRFEAAEWQVLTVDDGEDLDAIEAAIRQAQAEEERPSLIRVKTVIGKGSPKEGTASVHGSPVKGDDLTATRQSFNWPAELFHVPAEVKEHLAECVTRGKEQQAEWEATCDIYTSRFPEETKKFLASVTGELPSAWDTSLNAIDFGDKAQASRAASGACLNALAEDMENLIGGSADLGPSNNTTLKAYADRTIHFGVREHAMGAVMNGIALHGGFQVYGGTFLVFSDYLRGAIRLSALMQTPVSYVLTHDSIGVGEDGPTHQPVEHVASLRAMPGLTVFRPADSEETRASWHWAIANQKPCAMVLTRQGLPNLGQDGVMEGVANGGYVKVDCDGTPDIILMASGSELSLTVEAAKLLSDKGHKVRVVSMPCWERFEAQSDGYRESVLPSAVTKRVAVEAGSAMGWHKWTGFGGTVIAMESFGESGPGGELMKRFGFTVENVVEKATALL</sequence>
<reference evidence="20" key="1">
    <citation type="submission" date="2015-04" db="EMBL/GenBank/DDBJ databases">
        <authorList>
            <person name="Syromyatnikov M.Y."/>
            <person name="Popov V.N."/>
        </authorList>
    </citation>
    <scope>NUCLEOTIDE SEQUENCE</scope>
    <source>
        <strain evidence="20">MO-1</strain>
    </source>
</reference>
<feature type="binding site" evidence="14">
    <location>
        <position position="385"/>
    </location>
    <ligand>
        <name>substrate</name>
    </ligand>
</feature>
<dbReference type="InterPro" id="IPR055152">
    <property type="entry name" value="Transketolase-like_C_2"/>
</dbReference>
<organism evidence="20">
    <name type="scientific">Magnetococcus massalia (strain MO-1)</name>
    <dbReference type="NCBI Taxonomy" id="451514"/>
    <lineage>
        <taxon>Bacteria</taxon>
        <taxon>Pseudomonadati</taxon>
        <taxon>Pseudomonadota</taxon>
        <taxon>Magnetococcia</taxon>
        <taxon>Magnetococcales</taxon>
        <taxon>Magnetococcaceae</taxon>
        <taxon>Magnetococcus</taxon>
    </lineage>
</organism>
<accession>A0A1S7LM17</accession>
<dbReference type="GO" id="GO:0009052">
    <property type="term" value="P:pentose-phosphate shunt, non-oxidative branch"/>
    <property type="evidence" value="ECO:0007669"/>
    <property type="project" value="UniProtKB-ARBA"/>
</dbReference>
<dbReference type="Gene3D" id="3.40.50.920">
    <property type="match status" value="1"/>
</dbReference>
<evidence type="ECO:0000256" key="18">
    <source>
        <dbReference type="RuleBase" id="RU004996"/>
    </source>
</evidence>
<evidence type="ECO:0000256" key="12">
    <source>
        <dbReference type="NCBIfam" id="TIGR00232"/>
    </source>
</evidence>
<keyword evidence="10 15" id="KW-0786">Thiamine pyrophosphate</keyword>
<evidence type="ECO:0000256" key="17">
    <source>
        <dbReference type="PIRSR" id="PIRSR605478-5"/>
    </source>
</evidence>
<dbReference type="EC" id="2.2.1.1" evidence="5 12"/>
<feature type="binding site" evidence="15">
    <location>
        <position position="69"/>
    </location>
    <ligand>
        <name>thiamine diphosphate</name>
        <dbReference type="ChEBI" id="CHEBI:58937"/>
    </ligand>
</feature>
<evidence type="ECO:0000256" key="11">
    <source>
        <dbReference type="ARBA" id="ARBA00049473"/>
    </source>
</evidence>
<dbReference type="FunFam" id="3.40.50.970:FF:000004">
    <property type="entry name" value="Transketolase"/>
    <property type="match status" value="1"/>
</dbReference>
<proteinExistence type="inferred from homology"/>
<dbReference type="SUPFAM" id="SSF52518">
    <property type="entry name" value="Thiamin diphosphate-binding fold (THDP-binding)"/>
    <property type="match status" value="2"/>
</dbReference>
<feature type="binding site" evidence="15">
    <location>
        <position position="264"/>
    </location>
    <ligand>
        <name>thiamine diphosphate</name>
        <dbReference type="ChEBI" id="CHEBI:58937"/>
    </ligand>
</feature>
<evidence type="ECO:0000256" key="8">
    <source>
        <dbReference type="ARBA" id="ARBA00022837"/>
    </source>
</evidence>
<dbReference type="InterPro" id="IPR005474">
    <property type="entry name" value="Transketolase_N"/>
</dbReference>
<keyword evidence="9 16" id="KW-0460">Magnesium</keyword>
<keyword evidence="6 18" id="KW-0808">Transferase</keyword>
<evidence type="ECO:0000256" key="15">
    <source>
        <dbReference type="PIRSR" id="PIRSR605478-3"/>
    </source>
</evidence>
<evidence type="ECO:0000256" key="7">
    <source>
        <dbReference type="ARBA" id="ARBA00022723"/>
    </source>
</evidence>
<dbReference type="FunFam" id="3.40.50.970:FF:000003">
    <property type="entry name" value="Transketolase"/>
    <property type="match status" value="1"/>
</dbReference>
<feature type="binding site" evidence="14">
    <location>
        <position position="264"/>
    </location>
    <ligand>
        <name>substrate</name>
    </ligand>
</feature>
<feature type="binding site" evidence="14">
    <location>
        <position position="512"/>
    </location>
    <ligand>
        <name>substrate</name>
    </ligand>
</feature>
<comment type="cofactor">
    <cofactor evidence="2">
        <name>Co(2+)</name>
        <dbReference type="ChEBI" id="CHEBI:48828"/>
    </cofactor>
</comment>
<dbReference type="InterPro" id="IPR020826">
    <property type="entry name" value="Transketolase_BS"/>
</dbReference>
<dbReference type="PROSITE" id="PS00802">
    <property type="entry name" value="TRANSKETOLASE_2"/>
    <property type="match status" value="1"/>
</dbReference>
<dbReference type="InterPro" id="IPR005475">
    <property type="entry name" value="Transketolase-like_Pyr-bd"/>
</dbReference>
<feature type="active site" description="Proton donor" evidence="13">
    <location>
        <position position="404"/>
    </location>
</feature>
<dbReference type="SMART" id="SM00861">
    <property type="entry name" value="Transket_pyr"/>
    <property type="match status" value="1"/>
</dbReference>
<feature type="binding site" evidence="14">
    <location>
        <position position="358"/>
    </location>
    <ligand>
        <name>substrate</name>
    </ligand>
</feature>
<dbReference type="Pfam" id="PF22613">
    <property type="entry name" value="Transketolase_C_1"/>
    <property type="match status" value="1"/>
</dbReference>
<dbReference type="SUPFAM" id="SSF52922">
    <property type="entry name" value="TK C-terminal domain-like"/>
    <property type="match status" value="1"/>
</dbReference>
<feature type="binding site" evidence="15">
    <location>
        <begin position="117"/>
        <end position="119"/>
    </location>
    <ligand>
        <name>thiamine diphosphate</name>
        <dbReference type="ChEBI" id="CHEBI:58937"/>
    </ligand>
</feature>
<evidence type="ECO:0000256" key="4">
    <source>
        <dbReference type="ARBA" id="ARBA00011738"/>
    </source>
</evidence>
<evidence type="ECO:0000256" key="2">
    <source>
        <dbReference type="ARBA" id="ARBA00001941"/>
    </source>
</evidence>
<comment type="cofactor">
    <cofactor evidence="16">
        <name>Mg(2+)</name>
        <dbReference type="ChEBI" id="CHEBI:18420"/>
    </cofactor>
    <text evidence="16">Binds 1 Mg(2+) ion per subunit. Can also utilize other divalent metal cations, such as Ca(2+), Mn(2+) and Co(2+).</text>
</comment>
<feature type="binding site" evidence="14">
    <location>
        <position position="466"/>
    </location>
    <ligand>
        <name>substrate</name>
    </ligand>
</feature>
<feature type="binding site" evidence="14">
    <location>
        <position position="29"/>
    </location>
    <ligand>
        <name>substrate</name>
    </ligand>
</feature>
<comment type="cofactor">
    <cofactor evidence="18">
        <name>Mg(2+)</name>
        <dbReference type="ChEBI" id="CHEBI:18420"/>
    </cofactor>
    <cofactor evidence="18">
        <name>Ca(2+)</name>
        <dbReference type="ChEBI" id="CHEBI:29108"/>
    </cofactor>
    <cofactor evidence="18">
        <name>Mn(2+)</name>
        <dbReference type="ChEBI" id="CHEBI:29035"/>
    </cofactor>
    <cofactor evidence="18">
        <name>Co(2+)</name>
        <dbReference type="ChEBI" id="CHEBI:48828"/>
    </cofactor>
    <text evidence="18">Binds 1 Mg(2+) ion per subunit. Can also utilize other divalent metal cations, such as Ca(2+), Mn(2+) and Co(2+).</text>
</comment>
<dbReference type="PANTHER" id="PTHR43522:SF2">
    <property type="entry name" value="TRANSKETOLASE 1-RELATED"/>
    <property type="match status" value="1"/>
</dbReference>
<dbReference type="InterPro" id="IPR049557">
    <property type="entry name" value="Transketolase_CS"/>
</dbReference>
<dbReference type="AlphaFoldDB" id="A0A1S7LM17"/>